<feature type="transmembrane region" description="Helical" evidence="1">
    <location>
        <begin position="6"/>
        <end position="26"/>
    </location>
</feature>
<evidence type="ECO:0000256" key="1">
    <source>
        <dbReference type="SAM" id="Phobius"/>
    </source>
</evidence>
<keyword evidence="1" id="KW-0472">Membrane</keyword>
<proteinExistence type="predicted"/>
<accession>J9DNF2</accession>
<reference evidence="2 3" key="1">
    <citation type="submission" date="2011-08" db="EMBL/GenBank/DDBJ databases">
        <authorList>
            <person name="Liu Z.J."/>
            <person name="Shi F.L."/>
            <person name="Lu J.Q."/>
            <person name="Li M."/>
            <person name="Wang Z.L."/>
        </authorList>
    </citation>
    <scope>NUCLEOTIDE SEQUENCE [LARGE SCALE GENOMIC DNA]</scope>
    <source>
        <strain evidence="2 3">USNM 41457</strain>
    </source>
</reference>
<dbReference type="HOGENOM" id="CLU_1019519_0_0_1"/>
<dbReference type="EMBL" id="AFBI03000025">
    <property type="protein sequence ID" value="EJW04050.1"/>
    <property type="molecule type" value="Genomic_DNA"/>
</dbReference>
<comment type="caution">
    <text evidence="2">The sequence shown here is derived from an EMBL/GenBank/DDBJ whole genome shotgun (WGS) entry which is preliminary data.</text>
</comment>
<evidence type="ECO:0000313" key="3">
    <source>
        <dbReference type="Proteomes" id="UP000003163"/>
    </source>
</evidence>
<dbReference type="InParanoid" id="J9DNF2"/>
<organism evidence="2 3">
    <name type="scientific">Edhazardia aedis (strain USNM 41457)</name>
    <name type="common">Microsporidian parasite</name>
    <dbReference type="NCBI Taxonomy" id="1003232"/>
    <lineage>
        <taxon>Eukaryota</taxon>
        <taxon>Fungi</taxon>
        <taxon>Fungi incertae sedis</taxon>
        <taxon>Microsporidia</taxon>
        <taxon>Edhazardia</taxon>
    </lineage>
</organism>
<name>J9DNF2_EDHAE</name>
<keyword evidence="3" id="KW-1185">Reference proteome</keyword>
<keyword evidence="1" id="KW-1133">Transmembrane helix</keyword>
<protein>
    <submittedName>
        <fullName evidence="2">Uncharacterized protein</fullName>
    </submittedName>
</protein>
<reference evidence="3" key="2">
    <citation type="submission" date="2015-07" db="EMBL/GenBank/DDBJ databases">
        <title>Contrasting host-pathogen interactions and genome evolution in two generalist and specialist microsporidian pathogens of mosquitoes.</title>
        <authorList>
            <consortium name="The Broad Institute Genomics Platform"/>
            <consortium name="The Broad Institute Genome Sequencing Center for Infectious Disease"/>
            <person name="Cuomo C.A."/>
            <person name="Sanscrainte N.D."/>
            <person name="Goldberg J.M."/>
            <person name="Heiman D."/>
            <person name="Young S."/>
            <person name="Zeng Q."/>
            <person name="Becnel J.J."/>
            <person name="Birren B.W."/>
        </authorList>
    </citation>
    <scope>NUCLEOTIDE SEQUENCE [LARGE SCALE GENOMIC DNA]</scope>
    <source>
        <strain evidence="3">USNM 41457</strain>
    </source>
</reference>
<keyword evidence="1" id="KW-0812">Transmembrane</keyword>
<gene>
    <name evidence="2" type="ORF">EDEG_01684</name>
</gene>
<sequence length="273" mass="32377">MVSHVLRNTTIIIVAIVIVAFAFFKISKKLAERRRRKFVRNARKSIENNLAAHRTEMEYFRNLNLDHPDRAKNMNLLFVNLQTLRNQYSTFLSKRPIVLEDNLPQIILYVEKIKYAREITYDCVCEFLKYLSNKYGIDNQKFHSFLHKFKKAYYSLIRSENSIYMEKNAKRFQVAKNITFLFKNMLLILSLSLSDIFVKYDKVLVLITKLNKLICIFENMESEINKYIISNSSDTTFMDENYVFQANLDGFDTRIRDTCFILDLIDGIVFRSN</sequence>
<dbReference type="VEuPathDB" id="MicrosporidiaDB:EDEG_01684"/>
<evidence type="ECO:0000313" key="2">
    <source>
        <dbReference type="EMBL" id="EJW04050.1"/>
    </source>
</evidence>
<dbReference type="AlphaFoldDB" id="J9DNF2"/>
<dbReference type="Proteomes" id="UP000003163">
    <property type="component" value="Unassembled WGS sequence"/>
</dbReference>